<evidence type="ECO:0000313" key="2">
    <source>
        <dbReference type="EMBL" id="KAA8895422.1"/>
    </source>
</evidence>
<dbReference type="Proteomes" id="UP000326924">
    <property type="component" value="Unassembled WGS sequence"/>
</dbReference>
<feature type="region of interest" description="Disordered" evidence="1">
    <location>
        <begin position="1"/>
        <end position="93"/>
    </location>
</feature>
<dbReference type="InParanoid" id="A0A5J5EI72"/>
<reference evidence="2 3" key="1">
    <citation type="submission" date="2019-09" db="EMBL/GenBank/DDBJ databases">
        <title>Draft genome of the ectomycorrhizal ascomycete Sphaerosporella brunnea.</title>
        <authorList>
            <consortium name="DOE Joint Genome Institute"/>
            <person name="Benucci G.M."/>
            <person name="Marozzi G."/>
            <person name="Antonielli L."/>
            <person name="Sanchez S."/>
            <person name="Marco P."/>
            <person name="Wang X."/>
            <person name="Falini L.B."/>
            <person name="Barry K."/>
            <person name="Haridas S."/>
            <person name="Lipzen A."/>
            <person name="Labutti K."/>
            <person name="Grigoriev I.V."/>
            <person name="Murat C."/>
            <person name="Martin F."/>
            <person name="Albertini E."/>
            <person name="Donnini D."/>
            <person name="Bonito G."/>
        </authorList>
    </citation>
    <scope>NUCLEOTIDE SEQUENCE [LARGE SCALE GENOMIC DNA]</scope>
    <source>
        <strain evidence="2 3">Sb_GMNB300</strain>
    </source>
</reference>
<dbReference type="EMBL" id="VXIS01000265">
    <property type="protein sequence ID" value="KAA8895422.1"/>
    <property type="molecule type" value="Genomic_DNA"/>
</dbReference>
<evidence type="ECO:0000313" key="3">
    <source>
        <dbReference type="Proteomes" id="UP000326924"/>
    </source>
</evidence>
<keyword evidence="3" id="KW-1185">Reference proteome</keyword>
<organism evidence="2 3">
    <name type="scientific">Sphaerosporella brunnea</name>
    <dbReference type="NCBI Taxonomy" id="1250544"/>
    <lineage>
        <taxon>Eukaryota</taxon>
        <taxon>Fungi</taxon>
        <taxon>Dikarya</taxon>
        <taxon>Ascomycota</taxon>
        <taxon>Pezizomycotina</taxon>
        <taxon>Pezizomycetes</taxon>
        <taxon>Pezizales</taxon>
        <taxon>Pyronemataceae</taxon>
        <taxon>Sphaerosporella</taxon>
    </lineage>
</organism>
<name>A0A5J5EI72_9PEZI</name>
<evidence type="ECO:0000256" key="1">
    <source>
        <dbReference type="SAM" id="MobiDB-lite"/>
    </source>
</evidence>
<dbReference type="AlphaFoldDB" id="A0A5J5EI72"/>
<comment type="caution">
    <text evidence="2">The sequence shown here is derived from an EMBL/GenBank/DDBJ whole genome shotgun (WGS) entry which is preliminary data.</text>
</comment>
<protein>
    <submittedName>
        <fullName evidence="2">Uncharacterized protein</fullName>
    </submittedName>
</protein>
<gene>
    <name evidence="2" type="ORF">FN846DRAFT_1024491</name>
</gene>
<sequence length="353" mass="38339">MYYRSPSNSSSSRNSGSNGGPPRNITIPDLSRSSSSSSHKLSSTAAEAAAPRPSSLALIRASSTAVATTGLNPRPEGRYDPLGPSRTQYDPSNHGRYYPFAPPSASNIRHYPPLPRSVPYNHKRTHSDLPIPFTLPMPPRILHSRTPSIPHSRSSPYYQPLPAPTDPAEQLEVYALYQQLQILKRELSSVLSNISKSPQGCTKEIGVLGAAVGLPPAPWSPLDKYIPAPLLPGVGIDPMIGHGPASPSAEQEGETHPHLAQALQKLEFRPNQELVGLRYQLFQLNGQRVKLLGRARARCDFSGKDMLGEGLVMREVRACEQLLEACEERVPCPQGRRGLEWVYGIAAKGTGGI</sequence>
<proteinExistence type="predicted"/>
<feature type="compositionally biased region" description="Low complexity" evidence="1">
    <location>
        <begin position="31"/>
        <end position="43"/>
    </location>
</feature>
<accession>A0A5J5EI72</accession>
<feature type="compositionally biased region" description="Low complexity" evidence="1">
    <location>
        <begin position="1"/>
        <end position="23"/>
    </location>
</feature>
<feature type="compositionally biased region" description="Polar residues" evidence="1">
    <location>
        <begin position="61"/>
        <end position="71"/>
    </location>
</feature>